<accession>A0A0R3A604</accession>
<protein>
    <submittedName>
        <fullName evidence="3">Peptidoglycan-binding protein</fullName>
    </submittedName>
</protein>
<comment type="caution">
    <text evidence="3">The sequence shown here is derived from an EMBL/GenBank/DDBJ whole genome shotgun (WGS) entry which is preliminary data.</text>
</comment>
<dbReference type="RefSeq" id="WP_057704551.1">
    <property type="nucleotide sequence ID" value="NZ_JYLN01000016.1"/>
</dbReference>
<evidence type="ECO:0000313" key="3">
    <source>
        <dbReference type="EMBL" id="KRP68639.1"/>
    </source>
</evidence>
<sequence>MTTTLRHGDRSQAVLILQKNLNRYGANLVPDGHYGDATEIAVRAYQLKVGLVADGVAGTKTQSSLAGGDCAQLLRNHDLVTAAERLGVPLATIYAVNEVESKGKGFLENGKPVILFERHVMYRQLAKVRHTGDDPAQIKRHADELAATNPALVNPKAGGYIGGTAEHQRLAMARQIDDTAALESASWGAFQIMGYHWQRLGYASVQEFVAAMSAGESQQFDAFTRFIETDPTLHKALKARKWAEFARLYNGPDYLRNLYDTKLQRAYERHANCECGKGVAA</sequence>
<dbReference type="Gene3D" id="1.10.101.10">
    <property type="entry name" value="PGBD-like superfamily/PGBD"/>
    <property type="match status" value="1"/>
</dbReference>
<dbReference type="SUPFAM" id="SSF47090">
    <property type="entry name" value="PGBD-like"/>
    <property type="match status" value="1"/>
</dbReference>
<dbReference type="OrthoDB" id="1523598at2"/>
<dbReference type="PATRIC" id="fig|1615673.3.peg.721"/>
<evidence type="ECO:0000259" key="1">
    <source>
        <dbReference type="Pfam" id="PF01471"/>
    </source>
</evidence>
<evidence type="ECO:0000313" key="4">
    <source>
        <dbReference type="Proteomes" id="UP000050852"/>
    </source>
</evidence>
<dbReference type="InterPro" id="IPR036365">
    <property type="entry name" value="PGBD-like_sf"/>
</dbReference>
<proteinExistence type="predicted"/>
<dbReference type="InterPro" id="IPR002477">
    <property type="entry name" value="Peptidoglycan-bd-like"/>
</dbReference>
<dbReference type="InterPro" id="IPR036366">
    <property type="entry name" value="PGBDSf"/>
</dbReference>
<reference evidence="3 4" key="1">
    <citation type="submission" date="2015-02" db="EMBL/GenBank/DDBJ databases">
        <title>Two Pseudomonas sp. nov., isolated from raw milk.</title>
        <authorList>
            <person name="Wenning M."/>
            <person name="von Neubeck M."/>
            <person name="Huptas C."/>
            <person name="Scherer S."/>
        </authorList>
    </citation>
    <scope>NUCLEOTIDE SEQUENCE [LARGE SCALE GENOMIC DNA]</scope>
    <source>
        <strain evidence="3 4">DSM 29164</strain>
    </source>
</reference>
<organism evidence="3 4">
    <name type="scientific">Pseudomonas paralactis</name>
    <dbReference type="NCBI Taxonomy" id="1615673"/>
    <lineage>
        <taxon>Bacteria</taxon>
        <taxon>Pseudomonadati</taxon>
        <taxon>Pseudomonadota</taxon>
        <taxon>Gammaproteobacteria</taxon>
        <taxon>Pseudomonadales</taxon>
        <taxon>Pseudomonadaceae</taxon>
        <taxon>Pseudomonas</taxon>
    </lineage>
</organism>
<dbReference type="Pfam" id="PF11860">
    <property type="entry name" value="Muramidase"/>
    <property type="match status" value="1"/>
</dbReference>
<dbReference type="InterPro" id="IPR024408">
    <property type="entry name" value="Muramidase"/>
</dbReference>
<name>A0A0R3A604_9PSED</name>
<evidence type="ECO:0000259" key="2">
    <source>
        <dbReference type="Pfam" id="PF11860"/>
    </source>
</evidence>
<dbReference type="Proteomes" id="UP000050852">
    <property type="component" value="Unassembled WGS sequence"/>
</dbReference>
<dbReference type="Pfam" id="PF01471">
    <property type="entry name" value="PG_binding_1"/>
    <property type="match status" value="1"/>
</dbReference>
<dbReference type="AlphaFoldDB" id="A0A0R3A604"/>
<feature type="domain" description="Peptidoglycan binding-like" evidence="1">
    <location>
        <begin position="11"/>
        <end position="63"/>
    </location>
</feature>
<dbReference type="EMBL" id="JYLN01000016">
    <property type="protein sequence ID" value="KRP68639.1"/>
    <property type="molecule type" value="Genomic_DNA"/>
</dbReference>
<feature type="domain" description="N-acetylmuramidase" evidence="2">
    <location>
        <begin position="90"/>
        <end position="270"/>
    </location>
</feature>
<gene>
    <name evidence="3" type="ORF">TX23_25540</name>
</gene>